<accession>A0A4D6N9U3</accession>
<reference evidence="1 2" key="1">
    <citation type="submission" date="2019-04" db="EMBL/GenBank/DDBJ databases">
        <title>An improved genome assembly and genetic linkage map for asparagus bean, Vigna unguiculata ssp. sesquipedialis.</title>
        <authorList>
            <person name="Xia Q."/>
            <person name="Zhang R."/>
            <person name="Dong Y."/>
        </authorList>
    </citation>
    <scope>NUCLEOTIDE SEQUENCE [LARGE SCALE GENOMIC DNA]</scope>
    <source>
        <tissue evidence="1">Leaf</tissue>
    </source>
</reference>
<organism evidence="1 2">
    <name type="scientific">Vigna unguiculata</name>
    <name type="common">Cowpea</name>
    <dbReference type="NCBI Taxonomy" id="3917"/>
    <lineage>
        <taxon>Eukaryota</taxon>
        <taxon>Viridiplantae</taxon>
        <taxon>Streptophyta</taxon>
        <taxon>Embryophyta</taxon>
        <taxon>Tracheophyta</taxon>
        <taxon>Spermatophyta</taxon>
        <taxon>Magnoliopsida</taxon>
        <taxon>eudicotyledons</taxon>
        <taxon>Gunneridae</taxon>
        <taxon>Pentapetalae</taxon>
        <taxon>rosids</taxon>
        <taxon>fabids</taxon>
        <taxon>Fabales</taxon>
        <taxon>Fabaceae</taxon>
        <taxon>Papilionoideae</taxon>
        <taxon>50 kb inversion clade</taxon>
        <taxon>NPAAA clade</taxon>
        <taxon>indigoferoid/millettioid clade</taxon>
        <taxon>Phaseoleae</taxon>
        <taxon>Vigna</taxon>
    </lineage>
</organism>
<sequence>MGKVNWYELECKWVFGALAVAKLCRFRPSDSFSPRRELQGLVLGVGSPNSPRQPSIRVERLASRSGERHSPKRGCDEVARVERDFSSRRGARWISLSETEGLAWVVYACGVMFGLEGLSPIGNMGKVNWYELECKWVFGALAVAKLCRFRPSDSFSPRRELQGLVLGVGSPNSPRQPSIRVERLASRSGERHSPKRGCDEVARVERDFSSRRGVYGF</sequence>
<protein>
    <submittedName>
        <fullName evidence="1">Uncharacterized protein</fullName>
    </submittedName>
</protein>
<dbReference type="Proteomes" id="UP000501690">
    <property type="component" value="Linkage Group LG10"/>
</dbReference>
<name>A0A4D6N9U3_VIGUN</name>
<evidence type="ECO:0000313" key="2">
    <source>
        <dbReference type="Proteomes" id="UP000501690"/>
    </source>
</evidence>
<keyword evidence="2" id="KW-1185">Reference proteome</keyword>
<proteinExistence type="predicted"/>
<evidence type="ECO:0000313" key="1">
    <source>
        <dbReference type="EMBL" id="QCE10640.1"/>
    </source>
</evidence>
<dbReference type="EMBL" id="CP039354">
    <property type="protein sequence ID" value="QCE10640.1"/>
    <property type="molecule type" value="Genomic_DNA"/>
</dbReference>
<dbReference type="AlphaFoldDB" id="A0A4D6N9U3"/>
<gene>
    <name evidence="1" type="ORF">DEO72_LG10g1871</name>
</gene>